<protein>
    <submittedName>
        <fullName evidence="1">Uncharacterized protein</fullName>
    </submittedName>
</protein>
<sequence>MGDTNKRGHIILTFNGLDLSGKAEIERLEKADYRISDSAKSLFLSERNDSYDRYGRLVAGHIYKVALVPCLEIKNNKNWATSNMRRLAIEPYWYGKPLAGMVPRLCEALSDEEMHRFGILYAAVLHDPIMDDNNCLRVLYIERSNTDRWIRSRGVMPVNNWGPDAVFAFPVVSN</sequence>
<reference evidence="1 2" key="1">
    <citation type="submission" date="2017-09" db="EMBL/GenBank/DDBJ databases">
        <title>Depth-based differentiation of microbial function through sediment-hosted aquifers and enrichment of novel symbionts in the deep terrestrial subsurface.</title>
        <authorList>
            <person name="Probst A.J."/>
            <person name="Ladd B."/>
            <person name="Jarett J.K."/>
            <person name="Geller-Mcgrath D.E."/>
            <person name="Sieber C.M."/>
            <person name="Emerson J.B."/>
            <person name="Anantharaman K."/>
            <person name="Thomas B.C."/>
            <person name="Malmstrom R."/>
            <person name="Stieglmeier M."/>
            <person name="Klingl A."/>
            <person name="Woyke T."/>
            <person name="Ryan C.M."/>
            <person name="Banfield J.F."/>
        </authorList>
    </citation>
    <scope>NUCLEOTIDE SEQUENCE [LARGE SCALE GENOMIC DNA]</scope>
    <source>
        <strain evidence="1">CG22_combo_CG10-13_8_21_14_all_42_17</strain>
    </source>
</reference>
<dbReference type="EMBL" id="PCST01000039">
    <property type="protein sequence ID" value="PIP55482.1"/>
    <property type="molecule type" value="Genomic_DNA"/>
</dbReference>
<name>A0A2H0BCT3_9BACT</name>
<evidence type="ECO:0000313" key="2">
    <source>
        <dbReference type="Proteomes" id="UP000229794"/>
    </source>
</evidence>
<accession>A0A2H0BCT3</accession>
<dbReference type="Proteomes" id="UP000229794">
    <property type="component" value="Unassembled WGS sequence"/>
</dbReference>
<gene>
    <name evidence="1" type="ORF">COX06_03055</name>
</gene>
<dbReference type="AlphaFoldDB" id="A0A2H0BCT3"/>
<evidence type="ECO:0000313" key="1">
    <source>
        <dbReference type="EMBL" id="PIP55482.1"/>
    </source>
</evidence>
<comment type="caution">
    <text evidence="1">The sequence shown here is derived from an EMBL/GenBank/DDBJ whole genome shotgun (WGS) entry which is preliminary data.</text>
</comment>
<proteinExistence type="predicted"/>
<organism evidence="1 2">
    <name type="scientific">Candidatus Zambryskibacteria bacterium CG22_combo_CG10-13_8_21_14_all_42_17</name>
    <dbReference type="NCBI Taxonomy" id="1975118"/>
    <lineage>
        <taxon>Bacteria</taxon>
        <taxon>Candidatus Zambryskiibacteriota</taxon>
    </lineage>
</organism>